<dbReference type="InterPro" id="IPR050109">
    <property type="entry name" value="HTH-type_TetR-like_transc_reg"/>
</dbReference>
<dbReference type="AlphaFoldDB" id="A0A1G8JXX1"/>
<dbReference type="OrthoDB" id="63332at2"/>
<dbReference type="SUPFAM" id="SSF46689">
    <property type="entry name" value="Homeodomain-like"/>
    <property type="match status" value="1"/>
</dbReference>
<evidence type="ECO:0000313" key="7">
    <source>
        <dbReference type="Proteomes" id="UP000199527"/>
    </source>
</evidence>
<protein>
    <submittedName>
        <fullName evidence="6">DNA-binding transcriptional regulator, AcrR family</fullName>
    </submittedName>
</protein>
<sequence>MGQHRQQVLEAARALVIEKGLFEFSMRDLAKAAGLSVGSLYREVRNKDDLLLLAAAENIRRHGLGLNQSKALGLNSAEQVMFQIGFAPYCIDFVSFDLNNDDMGTGFLLDNCGLVGQASAEIVAELKDHFQLYRLQVDGLIDSLIEQQALANDKARAMEVVADLSIVCRGTRVLRVMRTNIMFRPNLVATEKLCQLGELVLGQLDWHIDGPLLNPKKLELAWKTAMDQNFNMPIATKKPQPDPPG</sequence>
<dbReference type="Pfam" id="PF00440">
    <property type="entry name" value="TetR_N"/>
    <property type="match status" value="1"/>
</dbReference>
<organism evidence="6 7">
    <name type="scientific">Ferrimonas sediminum</name>
    <dbReference type="NCBI Taxonomy" id="718193"/>
    <lineage>
        <taxon>Bacteria</taxon>
        <taxon>Pseudomonadati</taxon>
        <taxon>Pseudomonadota</taxon>
        <taxon>Gammaproteobacteria</taxon>
        <taxon>Alteromonadales</taxon>
        <taxon>Ferrimonadaceae</taxon>
        <taxon>Ferrimonas</taxon>
    </lineage>
</organism>
<dbReference type="Proteomes" id="UP000199527">
    <property type="component" value="Unassembled WGS sequence"/>
</dbReference>
<gene>
    <name evidence="6" type="ORF">SAMN04488540_101178</name>
</gene>
<proteinExistence type="predicted"/>
<dbReference type="InterPro" id="IPR001647">
    <property type="entry name" value="HTH_TetR"/>
</dbReference>
<feature type="domain" description="HTH tetR-type" evidence="5">
    <location>
        <begin position="2"/>
        <end position="62"/>
    </location>
</feature>
<dbReference type="PROSITE" id="PS50977">
    <property type="entry name" value="HTH_TETR_2"/>
    <property type="match status" value="1"/>
</dbReference>
<dbReference type="PANTHER" id="PTHR30055:SF234">
    <property type="entry name" value="HTH-TYPE TRANSCRIPTIONAL REGULATOR BETI"/>
    <property type="match status" value="1"/>
</dbReference>
<evidence type="ECO:0000256" key="3">
    <source>
        <dbReference type="ARBA" id="ARBA00023163"/>
    </source>
</evidence>
<evidence type="ECO:0000313" key="6">
    <source>
        <dbReference type="EMBL" id="SDI35460.1"/>
    </source>
</evidence>
<dbReference type="InterPro" id="IPR009057">
    <property type="entry name" value="Homeodomain-like_sf"/>
</dbReference>
<keyword evidence="1" id="KW-0805">Transcription regulation</keyword>
<dbReference type="GO" id="GO:0000976">
    <property type="term" value="F:transcription cis-regulatory region binding"/>
    <property type="evidence" value="ECO:0007669"/>
    <property type="project" value="TreeGrafter"/>
</dbReference>
<dbReference type="PRINTS" id="PR00455">
    <property type="entry name" value="HTHTETR"/>
</dbReference>
<feature type="DNA-binding region" description="H-T-H motif" evidence="4">
    <location>
        <begin position="25"/>
        <end position="44"/>
    </location>
</feature>
<evidence type="ECO:0000259" key="5">
    <source>
        <dbReference type="PROSITE" id="PS50977"/>
    </source>
</evidence>
<keyword evidence="2 4" id="KW-0238">DNA-binding</keyword>
<dbReference type="PANTHER" id="PTHR30055">
    <property type="entry name" value="HTH-TYPE TRANSCRIPTIONAL REGULATOR RUTR"/>
    <property type="match status" value="1"/>
</dbReference>
<reference evidence="7" key="1">
    <citation type="submission" date="2016-10" db="EMBL/GenBank/DDBJ databases">
        <authorList>
            <person name="Varghese N."/>
            <person name="Submissions S."/>
        </authorList>
    </citation>
    <scope>NUCLEOTIDE SEQUENCE [LARGE SCALE GENOMIC DNA]</scope>
    <source>
        <strain evidence="7">DSM 23317</strain>
    </source>
</reference>
<dbReference type="Gene3D" id="1.10.357.10">
    <property type="entry name" value="Tetracycline Repressor, domain 2"/>
    <property type="match status" value="1"/>
</dbReference>
<name>A0A1G8JXX1_9GAMM</name>
<keyword evidence="7" id="KW-1185">Reference proteome</keyword>
<keyword evidence="3" id="KW-0804">Transcription</keyword>
<evidence type="ECO:0000256" key="4">
    <source>
        <dbReference type="PROSITE-ProRule" id="PRU00335"/>
    </source>
</evidence>
<accession>A0A1G8JXX1</accession>
<dbReference type="EMBL" id="FNEM01000001">
    <property type="protein sequence ID" value="SDI35460.1"/>
    <property type="molecule type" value="Genomic_DNA"/>
</dbReference>
<dbReference type="RefSeq" id="WP_090360413.1">
    <property type="nucleotide sequence ID" value="NZ_FNEM01000001.1"/>
</dbReference>
<evidence type="ECO:0000256" key="1">
    <source>
        <dbReference type="ARBA" id="ARBA00023015"/>
    </source>
</evidence>
<dbReference type="GO" id="GO:0003700">
    <property type="term" value="F:DNA-binding transcription factor activity"/>
    <property type="evidence" value="ECO:0007669"/>
    <property type="project" value="TreeGrafter"/>
</dbReference>
<evidence type="ECO:0000256" key="2">
    <source>
        <dbReference type="ARBA" id="ARBA00023125"/>
    </source>
</evidence>